<dbReference type="SUPFAM" id="SSF53335">
    <property type="entry name" value="S-adenosyl-L-methionine-dependent methyltransferases"/>
    <property type="match status" value="1"/>
</dbReference>
<dbReference type="EMBL" id="BK032838">
    <property type="protein sequence ID" value="DAF63292.1"/>
    <property type="molecule type" value="Genomic_DNA"/>
</dbReference>
<evidence type="ECO:0000313" key="1">
    <source>
        <dbReference type="EMBL" id="DAF63292.1"/>
    </source>
</evidence>
<proteinExistence type="predicted"/>
<dbReference type="GO" id="GO:0032259">
    <property type="term" value="P:methylation"/>
    <property type="evidence" value="ECO:0007669"/>
    <property type="project" value="UniProtKB-KW"/>
</dbReference>
<accession>A0A8S5TIZ3</accession>
<organism evidence="1">
    <name type="scientific">Myoviridae sp. ctPJU6</name>
    <dbReference type="NCBI Taxonomy" id="2827684"/>
    <lineage>
        <taxon>Viruses</taxon>
        <taxon>Duplodnaviria</taxon>
        <taxon>Heunggongvirae</taxon>
        <taxon>Uroviricota</taxon>
        <taxon>Caudoviricetes</taxon>
    </lineage>
</organism>
<sequence>MKILDACCGAKMFWYEKELPFVTFQDIRAGIKEYSGGRKIRIEPNHVGDVTSMDFADGAFDVVIFDPPHMIRAGKTSWLNIKYGKLPEEWESWIAKAFAECFRVLKNDGILVFKWNSTQIPFAKVIKLSPYRPILGDQRASTRWTIFVKTEMLKEKVWQKE</sequence>
<name>A0A8S5TIZ3_9CAUD</name>
<protein>
    <submittedName>
        <fullName evidence="1">Methyltransferase domain</fullName>
    </submittedName>
</protein>
<dbReference type="GO" id="GO:0008168">
    <property type="term" value="F:methyltransferase activity"/>
    <property type="evidence" value="ECO:0007669"/>
    <property type="project" value="UniProtKB-KW"/>
</dbReference>
<keyword evidence="1" id="KW-0489">Methyltransferase</keyword>
<reference evidence="1" key="1">
    <citation type="journal article" date="2021" name="Proc. Natl. Acad. Sci. U.S.A.">
        <title>A Catalog of Tens of Thousands of Viruses from Human Metagenomes Reveals Hidden Associations with Chronic Diseases.</title>
        <authorList>
            <person name="Tisza M.J."/>
            <person name="Buck C.B."/>
        </authorList>
    </citation>
    <scope>NUCLEOTIDE SEQUENCE</scope>
    <source>
        <strain evidence="1">CtPJU6</strain>
    </source>
</reference>
<dbReference type="InterPro" id="IPR029063">
    <property type="entry name" value="SAM-dependent_MTases_sf"/>
</dbReference>
<keyword evidence="1" id="KW-0808">Transferase</keyword>
<dbReference type="Gene3D" id="3.40.50.150">
    <property type="entry name" value="Vaccinia Virus protein VP39"/>
    <property type="match status" value="1"/>
</dbReference>